<name>U4KTY0_PYROM</name>
<dbReference type="AlphaFoldDB" id="U4KTY0"/>
<evidence type="ECO:0000313" key="2">
    <source>
        <dbReference type="Proteomes" id="UP000018144"/>
    </source>
</evidence>
<protein>
    <submittedName>
        <fullName evidence="1">Uncharacterized protein</fullName>
    </submittedName>
</protein>
<gene>
    <name evidence="1" type="ORF">PCON_02738</name>
</gene>
<organism evidence="1 2">
    <name type="scientific">Pyronema omphalodes (strain CBS 100304)</name>
    <name type="common">Pyronema confluens</name>
    <dbReference type="NCBI Taxonomy" id="1076935"/>
    <lineage>
        <taxon>Eukaryota</taxon>
        <taxon>Fungi</taxon>
        <taxon>Dikarya</taxon>
        <taxon>Ascomycota</taxon>
        <taxon>Pezizomycotina</taxon>
        <taxon>Pezizomycetes</taxon>
        <taxon>Pezizales</taxon>
        <taxon>Pyronemataceae</taxon>
        <taxon>Pyronema</taxon>
    </lineage>
</organism>
<keyword evidence="2" id="KW-1185">Reference proteome</keyword>
<evidence type="ECO:0000313" key="1">
    <source>
        <dbReference type="EMBL" id="CCX04558.1"/>
    </source>
</evidence>
<reference evidence="1 2" key="1">
    <citation type="journal article" date="2013" name="PLoS Genet.">
        <title>The genome and development-dependent transcriptomes of Pyronema confluens: a window into fungal evolution.</title>
        <authorList>
            <person name="Traeger S."/>
            <person name="Altegoer F."/>
            <person name="Freitag M."/>
            <person name="Gabaldon T."/>
            <person name="Kempken F."/>
            <person name="Kumar A."/>
            <person name="Marcet-Houben M."/>
            <person name="Poggeler S."/>
            <person name="Stajich J.E."/>
            <person name="Nowrousian M."/>
        </authorList>
    </citation>
    <scope>NUCLEOTIDE SEQUENCE [LARGE SCALE GENOMIC DNA]</scope>
    <source>
        <strain evidence="2">CBS 100304</strain>
        <tissue evidence="1">Vegetative mycelium</tissue>
    </source>
</reference>
<sequence>MVVRRGGDTLVFGCGNYVITTNSSKHRSLKVEIYAFGFRCSLDIRRLSYLYV</sequence>
<dbReference type="EMBL" id="HF935208">
    <property type="protein sequence ID" value="CCX04558.1"/>
    <property type="molecule type" value="Genomic_DNA"/>
</dbReference>
<dbReference type="Proteomes" id="UP000018144">
    <property type="component" value="Unassembled WGS sequence"/>
</dbReference>
<accession>U4KTY0</accession>
<proteinExistence type="predicted"/>